<dbReference type="Pfam" id="PF04681">
    <property type="entry name" value="Bys1"/>
    <property type="match status" value="1"/>
</dbReference>
<dbReference type="EMBL" id="MU006596">
    <property type="protein sequence ID" value="KAF2743596.1"/>
    <property type="molecule type" value="Genomic_DNA"/>
</dbReference>
<evidence type="ECO:0000313" key="2">
    <source>
        <dbReference type="Proteomes" id="UP000799440"/>
    </source>
</evidence>
<feature type="non-terminal residue" evidence="1">
    <location>
        <position position="1"/>
    </location>
</feature>
<reference evidence="1" key="1">
    <citation type="journal article" date="2020" name="Stud. Mycol.">
        <title>101 Dothideomycetes genomes: a test case for predicting lifestyles and emergence of pathogens.</title>
        <authorList>
            <person name="Haridas S."/>
            <person name="Albert R."/>
            <person name="Binder M."/>
            <person name="Bloem J."/>
            <person name="Labutti K."/>
            <person name="Salamov A."/>
            <person name="Andreopoulos B."/>
            <person name="Baker S."/>
            <person name="Barry K."/>
            <person name="Bills G."/>
            <person name="Bluhm B."/>
            <person name="Cannon C."/>
            <person name="Castanera R."/>
            <person name="Culley D."/>
            <person name="Daum C."/>
            <person name="Ezra D."/>
            <person name="Gonzalez J."/>
            <person name="Henrissat B."/>
            <person name="Kuo A."/>
            <person name="Liang C."/>
            <person name="Lipzen A."/>
            <person name="Lutzoni F."/>
            <person name="Magnuson J."/>
            <person name="Mondo S."/>
            <person name="Nolan M."/>
            <person name="Ohm R."/>
            <person name="Pangilinan J."/>
            <person name="Park H.-J."/>
            <person name="Ramirez L."/>
            <person name="Alfaro M."/>
            <person name="Sun H."/>
            <person name="Tritt A."/>
            <person name="Yoshinaga Y."/>
            <person name="Zwiers L.-H."/>
            <person name="Turgeon B."/>
            <person name="Goodwin S."/>
            <person name="Spatafora J."/>
            <person name="Crous P."/>
            <person name="Grigoriev I."/>
        </authorList>
    </citation>
    <scope>NUCLEOTIDE SEQUENCE</scope>
    <source>
        <strain evidence="1">CBS 119925</strain>
    </source>
</reference>
<dbReference type="Proteomes" id="UP000799440">
    <property type="component" value="Unassembled WGS sequence"/>
</dbReference>
<dbReference type="PANTHER" id="PTHR36195">
    <property type="entry name" value="DOMAIN PROTEIN, PUTATIVE (AFU_ORTHOLOGUE AFUA_5G01990)-RELATED-RELATED"/>
    <property type="match status" value="1"/>
</dbReference>
<proteinExistence type="predicted"/>
<sequence length="163" mass="17199">ATANSAVVKNSCTYPIHILPVAPGTTPKSEIIQPGQTFTRPLHISPKCIPGHPNALCGGVSLKVSRHPNDNNVIQFEYTAVDGLVWYNLSLIVCIKKPGGCVGHEGGYKAVAAQAQGCREFKCGPSETCDTEAYFIEEYGYQDGAPVGACRLDGGVAFEVCAG</sequence>
<protein>
    <submittedName>
        <fullName evidence="1">Uncharacterized protein</fullName>
    </submittedName>
</protein>
<keyword evidence="2" id="KW-1185">Reference proteome</keyword>
<feature type="non-terminal residue" evidence="1">
    <location>
        <position position="163"/>
    </location>
</feature>
<accession>A0A6A6V1B9</accession>
<dbReference type="PANTHER" id="PTHR36195:SF4">
    <property type="entry name" value="DOMAIN PROTEIN, PUTATIVE (AFU_ORTHOLOGUE AFUA_5G01990)-RELATED"/>
    <property type="match status" value="1"/>
</dbReference>
<dbReference type="AlphaFoldDB" id="A0A6A6V1B9"/>
<dbReference type="InterPro" id="IPR006771">
    <property type="entry name" value="CetA-like"/>
</dbReference>
<dbReference type="OrthoDB" id="5144514at2759"/>
<name>A0A6A6V1B9_9PLEO</name>
<organism evidence="1 2">
    <name type="scientific">Sporormia fimetaria CBS 119925</name>
    <dbReference type="NCBI Taxonomy" id="1340428"/>
    <lineage>
        <taxon>Eukaryota</taxon>
        <taxon>Fungi</taxon>
        <taxon>Dikarya</taxon>
        <taxon>Ascomycota</taxon>
        <taxon>Pezizomycotina</taxon>
        <taxon>Dothideomycetes</taxon>
        <taxon>Pleosporomycetidae</taxon>
        <taxon>Pleosporales</taxon>
        <taxon>Sporormiaceae</taxon>
        <taxon>Sporormia</taxon>
    </lineage>
</organism>
<evidence type="ECO:0000313" key="1">
    <source>
        <dbReference type="EMBL" id="KAF2743596.1"/>
    </source>
</evidence>
<gene>
    <name evidence="1" type="ORF">M011DRAFT_377617</name>
</gene>